<dbReference type="EMBL" id="QSKY01000007">
    <property type="protein sequence ID" value="RHF05376.1"/>
    <property type="molecule type" value="Genomic_DNA"/>
</dbReference>
<evidence type="ECO:0000313" key="31">
    <source>
        <dbReference type="Proteomes" id="UP000324325"/>
    </source>
</evidence>
<evidence type="ECO:0000313" key="30">
    <source>
        <dbReference type="Proteomes" id="UP000286341"/>
    </source>
</evidence>
<gene>
    <name evidence="8" type="primary">yvcJ</name>
    <name evidence="11" type="synonym">rapZ</name>
    <name evidence="18" type="ORF">DW038_10750</name>
    <name evidence="17" type="ORF">DW172_10395</name>
    <name evidence="16" type="ORF">DW703_06390</name>
    <name evidence="15" type="ORF">DW775_10235</name>
    <name evidence="14" type="ORF">DW912_11375</name>
    <name evidence="13" type="ORF">DW948_07945</name>
    <name evidence="12" type="ORF">DXB99_11735</name>
    <name evidence="9" type="ORF">ERS852417_00359</name>
    <name evidence="10" type="ORF">ERS852497_02368</name>
    <name evidence="8" type="ORF">ERS852580_02338</name>
    <name evidence="19" type="ORF">FYL37_06370</name>
    <name evidence="11" type="ORF">LIZ56_02130</name>
    <name evidence="7" type="ORF">T1815_06881</name>
</gene>
<dbReference type="GO" id="GO:0005525">
    <property type="term" value="F:GTP binding"/>
    <property type="evidence" value="ECO:0007669"/>
    <property type="project" value="UniProtKB-UniRule"/>
</dbReference>
<evidence type="ECO:0000313" key="24">
    <source>
        <dbReference type="Proteomes" id="UP000260758"/>
    </source>
</evidence>
<evidence type="ECO:0000259" key="5">
    <source>
        <dbReference type="Pfam" id="PF03668"/>
    </source>
</evidence>
<organism evidence="7 20">
    <name type="scientific">Agathobacter rectalis</name>
    <dbReference type="NCBI Taxonomy" id="39491"/>
    <lineage>
        <taxon>Bacteria</taxon>
        <taxon>Bacillati</taxon>
        <taxon>Bacillota</taxon>
        <taxon>Clostridia</taxon>
        <taxon>Lachnospirales</taxon>
        <taxon>Lachnospiraceae</taxon>
        <taxon>Agathobacter</taxon>
    </lineage>
</organism>
<dbReference type="InterPro" id="IPR027417">
    <property type="entry name" value="P-loop_NTPase"/>
</dbReference>
<feature type="domain" description="RapZ C-terminal" evidence="6">
    <location>
        <begin position="165"/>
        <end position="283"/>
    </location>
</feature>
<evidence type="ECO:0000313" key="23">
    <source>
        <dbReference type="Proteomes" id="UP000095673"/>
    </source>
</evidence>
<dbReference type="Gene3D" id="3.40.50.300">
    <property type="entry name" value="P-loop containing nucleotide triphosphate hydrolases"/>
    <property type="match status" value="1"/>
</dbReference>
<evidence type="ECO:0000313" key="10">
    <source>
        <dbReference type="EMBL" id="CUP26094.1"/>
    </source>
</evidence>
<evidence type="ECO:0000313" key="18">
    <source>
        <dbReference type="EMBL" id="RHL03342.1"/>
    </source>
</evidence>
<dbReference type="EMBL" id="CYYW01000002">
    <property type="protein sequence ID" value="CUN46996.1"/>
    <property type="molecule type" value="Genomic_DNA"/>
</dbReference>
<dbReference type="PIRSF" id="PIRSF005052">
    <property type="entry name" value="P-loopkin"/>
    <property type="match status" value="1"/>
</dbReference>
<evidence type="ECO:0000313" key="27">
    <source>
        <dbReference type="Proteomes" id="UP000285865"/>
    </source>
</evidence>
<reference evidence="20" key="2">
    <citation type="submission" date="2015-05" db="EMBL/GenBank/DDBJ databases">
        <authorList>
            <consortium name="Pathogen Informatics"/>
        </authorList>
    </citation>
    <scope>NUCLEOTIDE SEQUENCE [LARGE SCALE GENOMIC DNA]</scope>
    <source>
        <strain evidence="9 21">2789STDY5608860</strain>
        <strain evidence="10 22">2789STDY5834884</strain>
        <strain evidence="8 23">2789STDY5834968</strain>
        <strain evidence="20">T1-815</strain>
    </source>
</reference>
<evidence type="ECO:0000313" key="26">
    <source>
        <dbReference type="Proteomes" id="UP000284835"/>
    </source>
</evidence>
<dbReference type="EMBL" id="CVRQ01000009">
    <property type="protein sequence ID" value="CRL33864.1"/>
    <property type="molecule type" value="Genomic_DNA"/>
</dbReference>
<dbReference type="NCBIfam" id="NF003828">
    <property type="entry name" value="PRK05416.1"/>
    <property type="match status" value="1"/>
</dbReference>
<dbReference type="Pfam" id="PF22740">
    <property type="entry name" value="PapZ_C"/>
    <property type="match status" value="1"/>
</dbReference>
<dbReference type="SUPFAM" id="SSF52540">
    <property type="entry name" value="P-loop containing nucleoside triphosphate hydrolases"/>
    <property type="match status" value="1"/>
</dbReference>
<dbReference type="EMBL" id="JAJCJK010000002">
    <property type="protein sequence ID" value="MCB6937212.1"/>
    <property type="molecule type" value="Genomic_DNA"/>
</dbReference>
<dbReference type="EMBL" id="CYXM01000011">
    <property type="protein sequence ID" value="CUN17372.1"/>
    <property type="molecule type" value="Genomic_DNA"/>
</dbReference>
<dbReference type="InterPro" id="IPR053931">
    <property type="entry name" value="RapZ_C"/>
</dbReference>
<evidence type="ECO:0000313" key="25">
    <source>
        <dbReference type="Proteomes" id="UP000283501"/>
    </source>
</evidence>
<reference evidence="19 31" key="4">
    <citation type="submission" date="2019-08" db="EMBL/GenBank/DDBJ databases">
        <authorList>
            <person name="Duncan S."/>
            <person name="Walker A."/>
        </authorList>
    </citation>
    <scope>NUCLEOTIDE SEQUENCE [LARGE SCALE GENOMIC DNA]</scope>
    <source>
        <strain evidence="19 31">L2-21</strain>
    </source>
</reference>
<dbReference type="Proteomes" id="UP000049472">
    <property type="component" value="Unassembled WGS sequence"/>
</dbReference>
<dbReference type="Proteomes" id="UP000260758">
    <property type="component" value="Unassembled WGS sequence"/>
</dbReference>
<evidence type="ECO:0000313" key="16">
    <source>
        <dbReference type="EMBL" id="RHF05376.1"/>
    </source>
</evidence>
<dbReference type="Proteomes" id="UP000286181">
    <property type="component" value="Unassembled WGS sequence"/>
</dbReference>
<evidence type="ECO:0000313" key="28">
    <source>
        <dbReference type="Proteomes" id="UP000286181"/>
    </source>
</evidence>
<evidence type="ECO:0000313" key="20">
    <source>
        <dbReference type="Proteomes" id="UP000049472"/>
    </source>
</evidence>
<evidence type="ECO:0000313" key="21">
    <source>
        <dbReference type="Proteomes" id="UP000095384"/>
    </source>
</evidence>
<evidence type="ECO:0000313" key="15">
    <source>
        <dbReference type="EMBL" id="RHD93265.1"/>
    </source>
</evidence>
<evidence type="ECO:0000313" key="14">
    <source>
        <dbReference type="EMBL" id="RHA90862.1"/>
    </source>
</evidence>
<evidence type="ECO:0000313" key="29">
    <source>
        <dbReference type="Proteomes" id="UP000286220"/>
    </source>
</evidence>
<evidence type="ECO:0000313" key="7">
    <source>
        <dbReference type="EMBL" id="CRL33864.1"/>
    </source>
</evidence>
<evidence type="ECO:0000313" key="9">
    <source>
        <dbReference type="EMBL" id="CUN46996.1"/>
    </source>
</evidence>
<dbReference type="PANTHER" id="PTHR30448:SF0">
    <property type="entry name" value="RNASE ADAPTER PROTEIN RAPZ"/>
    <property type="match status" value="1"/>
</dbReference>
<dbReference type="Proteomes" id="UP000286220">
    <property type="component" value="Unassembled WGS sequence"/>
</dbReference>
<keyword evidence="1 4" id="KW-0547">Nucleotide-binding</keyword>
<dbReference type="EMBL" id="QRKN01000008">
    <property type="protein sequence ID" value="RHI20855.1"/>
    <property type="molecule type" value="Genomic_DNA"/>
</dbReference>
<dbReference type="Proteomes" id="UP000095384">
    <property type="component" value="Unassembled WGS sequence"/>
</dbReference>
<dbReference type="Proteomes" id="UP000095602">
    <property type="component" value="Unassembled WGS sequence"/>
</dbReference>
<feature type="binding site" evidence="4">
    <location>
        <begin position="8"/>
        <end position="15"/>
    </location>
    <ligand>
        <name>ATP</name>
        <dbReference type="ChEBI" id="CHEBI:30616"/>
    </ligand>
</feature>
<evidence type="ECO:0000256" key="2">
    <source>
        <dbReference type="ARBA" id="ARBA00022840"/>
    </source>
</evidence>
<evidence type="ECO:0000313" key="22">
    <source>
        <dbReference type="Proteomes" id="UP000095602"/>
    </source>
</evidence>
<dbReference type="Proteomes" id="UP000285865">
    <property type="component" value="Unassembled WGS sequence"/>
</dbReference>
<evidence type="ECO:0000256" key="1">
    <source>
        <dbReference type="ARBA" id="ARBA00022741"/>
    </source>
</evidence>
<dbReference type="EMBL" id="QSFB01000009">
    <property type="protein sequence ID" value="RHA13904.1"/>
    <property type="molecule type" value="Genomic_DNA"/>
</dbReference>
<dbReference type="Proteomes" id="UP000283501">
    <property type="component" value="Unassembled WGS sequence"/>
</dbReference>
<dbReference type="EMBL" id="QSTP01000013">
    <property type="protein sequence ID" value="RGM69886.1"/>
    <property type="molecule type" value="Genomic_DNA"/>
</dbReference>
<dbReference type="EMBL" id="VSTG01000006">
    <property type="protein sequence ID" value="TYL58424.1"/>
    <property type="molecule type" value="Genomic_DNA"/>
</dbReference>
<dbReference type="OrthoDB" id="9784461at2"/>
<dbReference type="PANTHER" id="PTHR30448">
    <property type="entry name" value="RNASE ADAPTER PROTEIN RAPZ"/>
    <property type="match status" value="1"/>
</dbReference>
<evidence type="ECO:0000256" key="4">
    <source>
        <dbReference type="HAMAP-Rule" id="MF_00636"/>
    </source>
</evidence>
<dbReference type="EMBL" id="CZAJ01000025">
    <property type="protein sequence ID" value="CUP26094.1"/>
    <property type="molecule type" value="Genomic_DNA"/>
</dbReference>
<dbReference type="EMBL" id="QSJS01000013">
    <property type="protein sequence ID" value="RHD93265.1"/>
    <property type="molecule type" value="Genomic_DNA"/>
</dbReference>
<proteinExistence type="inferred from homology"/>
<reference evidence="11" key="6">
    <citation type="submission" date="2021-10" db="EMBL/GenBank/DDBJ databases">
        <title>Collection of gut derived symbiotic bacterial strains cultured from healthy donors.</title>
        <authorList>
            <person name="Lin H."/>
            <person name="Littmann E."/>
            <person name="Kohout C."/>
            <person name="Pamer E.G."/>
        </authorList>
    </citation>
    <scope>NUCLEOTIDE SEQUENCE</scope>
    <source>
        <strain evidence="11">DFI.9.42</strain>
    </source>
</reference>
<evidence type="ECO:0000313" key="13">
    <source>
        <dbReference type="EMBL" id="RHA13904.1"/>
    </source>
</evidence>
<evidence type="ECO:0000313" key="8">
    <source>
        <dbReference type="EMBL" id="CUN17372.1"/>
    </source>
</evidence>
<dbReference type="EMBL" id="QROF01000009">
    <property type="protein sequence ID" value="RHL03342.1"/>
    <property type="molecule type" value="Genomic_DNA"/>
</dbReference>
<keyword evidence="20" id="KW-1185">Reference proteome</keyword>
<dbReference type="Proteomes" id="UP000324325">
    <property type="component" value="Unassembled WGS sequence"/>
</dbReference>
<dbReference type="AlphaFoldDB" id="A0A0M6WD51"/>
<dbReference type="HAMAP" id="MF_00636">
    <property type="entry name" value="RapZ_like"/>
    <property type="match status" value="1"/>
</dbReference>
<dbReference type="Proteomes" id="UP000284835">
    <property type="component" value="Unassembled WGS sequence"/>
</dbReference>
<sequence length="291" mass="33262">MKFVIVTGMSGAGKSTAMKMMEDMGYFCIDNLPIQLLDKLIDFSNTFHSDVSKVAVGIDVRNGSGIDAIPQTLEQLRQKNFPYEILFLDAEDEVLVKRYKETRRNHPLAGSERINKGIVLEREKLQYLKDNADYIIDTSQLLTRELKIELEKIFVQNEDYKNLFITILSFGFKYGIPSDSDIVMDVRFLPNPYYVDGLRAKTGNDKEIQDYVMQFPEANEFIDKLDDMIKFLIPNYISEGKNQLVISIGCTGGKHRSVTLANELYKRLSGCNDYGLKIEHRDIGKDALRGK</sequence>
<accession>A0A0M6WD51</accession>
<dbReference type="InterPro" id="IPR005337">
    <property type="entry name" value="RapZ-like"/>
</dbReference>
<name>A0A0M6WD51_9FIRM</name>
<keyword evidence="3 4" id="KW-0342">GTP-binding</keyword>
<reference evidence="7" key="1">
    <citation type="submission" date="2015-05" db="EMBL/GenBank/DDBJ databases">
        <authorList>
            <person name="Wang D.B."/>
            <person name="Wang M."/>
        </authorList>
    </citation>
    <scope>NUCLEOTIDE SEQUENCE [LARGE SCALE GENOMIC DNA]</scope>
    <source>
        <strain evidence="7">T1-815</strain>
    </source>
</reference>
<evidence type="ECO:0000313" key="11">
    <source>
        <dbReference type="EMBL" id="MCB6937212.1"/>
    </source>
</evidence>
<dbReference type="Pfam" id="PF03668">
    <property type="entry name" value="RapZ-like_N"/>
    <property type="match status" value="1"/>
</dbReference>
<dbReference type="EMBL" id="QSFZ01000012">
    <property type="protein sequence ID" value="RHA90862.1"/>
    <property type="molecule type" value="Genomic_DNA"/>
</dbReference>
<evidence type="ECO:0000259" key="6">
    <source>
        <dbReference type="Pfam" id="PF22740"/>
    </source>
</evidence>
<protein>
    <submittedName>
        <fullName evidence="8">GlmZ(SRNA)-inactivating NTPase</fullName>
    </submittedName>
    <submittedName>
        <fullName evidence="11">RNase adapter RapZ</fullName>
    </submittedName>
</protein>
<evidence type="ECO:0000313" key="19">
    <source>
        <dbReference type="EMBL" id="TYL58424.1"/>
    </source>
</evidence>
<keyword evidence="2 4" id="KW-0067">ATP-binding</keyword>
<reference evidence="19 31" key="5">
    <citation type="submission" date="2019-09" db="EMBL/GenBank/DDBJ databases">
        <title>Strain-level analysis of Eubacterium rectale using genomes from metagenomes.</title>
        <authorList>
            <person name="Karcher N."/>
            <person name="Segata N."/>
        </authorList>
    </citation>
    <scope>NUCLEOTIDE SEQUENCE [LARGE SCALE GENOMIC DNA]</scope>
    <source>
        <strain evidence="19 31">L2-21</strain>
    </source>
</reference>
<evidence type="ECO:0000256" key="3">
    <source>
        <dbReference type="ARBA" id="ARBA00023134"/>
    </source>
</evidence>
<evidence type="ECO:0000313" key="12">
    <source>
        <dbReference type="EMBL" id="RGM69886.1"/>
    </source>
</evidence>
<dbReference type="Proteomes" id="UP001197684">
    <property type="component" value="Unassembled WGS sequence"/>
</dbReference>
<dbReference type="GO" id="GO:0005524">
    <property type="term" value="F:ATP binding"/>
    <property type="evidence" value="ECO:0007669"/>
    <property type="project" value="UniProtKB-UniRule"/>
</dbReference>
<feature type="domain" description="RapZ-like N-terminal" evidence="5">
    <location>
        <begin position="1"/>
        <end position="157"/>
    </location>
</feature>
<dbReference type="InterPro" id="IPR053930">
    <property type="entry name" value="RapZ-like_N"/>
</dbReference>
<reference evidence="24 25" key="3">
    <citation type="submission" date="2018-08" db="EMBL/GenBank/DDBJ databases">
        <title>A genome reference for cultivated species of the human gut microbiota.</title>
        <authorList>
            <person name="Zou Y."/>
            <person name="Xue W."/>
            <person name="Luo G."/>
        </authorList>
    </citation>
    <scope>NUCLEOTIDE SEQUENCE [LARGE SCALE GENOMIC DNA]</scope>
    <source>
        <strain evidence="18 28">AF39-14AC</strain>
        <strain evidence="17 27">AM16-11</strain>
        <strain evidence="16 25">AM26-2LB</strain>
        <strain evidence="15 26">AM30-13AC</strain>
        <strain evidence="14 29">AM42-17AT</strain>
        <strain evidence="13 30">AM44-1AT</strain>
        <strain evidence="12 24">OM07-13</strain>
    </source>
</reference>
<feature type="binding site" evidence="4">
    <location>
        <begin position="59"/>
        <end position="62"/>
    </location>
    <ligand>
        <name>GTP</name>
        <dbReference type="ChEBI" id="CHEBI:37565"/>
    </ligand>
</feature>
<dbReference type="Proteomes" id="UP000095673">
    <property type="component" value="Unassembled WGS sequence"/>
</dbReference>
<dbReference type="RefSeq" id="WP_022293927.1">
    <property type="nucleotide sequence ID" value="NZ_AP031452.1"/>
</dbReference>
<dbReference type="Proteomes" id="UP000286341">
    <property type="component" value="Unassembled WGS sequence"/>
</dbReference>
<evidence type="ECO:0000313" key="17">
    <source>
        <dbReference type="EMBL" id="RHI20855.1"/>
    </source>
</evidence>